<reference evidence="3" key="1">
    <citation type="journal article" date="2023" name="Mol. Phylogenet. Evol.">
        <title>Genome-scale phylogeny and comparative genomics of the fungal order Sordariales.</title>
        <authorList>
            <person name="Hensen N."/>
            <person name="Bonometti L."/>
            <person name="Westerberg I."/>
            <person name="Brannstrom I.O."/>
            <person name="Guillou S."/>
            <person name="Cros-Aarteil S."/>
            <person name="Calhoun S."/>
            <person name="Haridas S."/>
            <person name="Kuo A."/>
            <person name="Mondo S."/>
            <person name="Pangilinan J."/>
            <person name="Riley R."/>
            <person name="LaButti K."/>
            <person name="Andreopoulos B."/>
            <person name="Lipzen A."/>
            <person name="Chen C."/>
            <person name="Yan M."/>
            <person name="Daum C."/>
            <person name="Ng V."/>
            <person name="Clum A."/>
            <person name="Steindorff A."/>
            <person name="Ohm R.A."/>
            <person name="Martin F."/>
            <person name="Silar P."/>
            <person name="Natvig D.O."/>
            <person name="Lalanne C."/>
            <person name="Gautier V."/>
            <person name="Ament-Velasquez S.L."/>
            <person name="Kruys A."/>
            <person name="Hutchinson M.I."/>
            <person name="Powell A.J."/>
            <person name="Barry K."/>
            <person name="Miller A.N."/>
            <person name="Grigoriev I.V."/>
            <person name="Debuchy R."/>
            <person name="Gladieux P."/>
            <person name="Hiltunen Thoren M."/>
            <person name="Johannesson H."/>
        </authorList>
    </citation>
    <scope>NUCLEOTIDE SEQUENCE</scope>
    <source>
        <strain evidence="3">CBS 955.72</strain>
    </source>
</reference>
<feature type="region of interest" description="Disordered" evidence="1">
    <location>
        <begin position="167"/>
        <end position="214"/>
    </location>
</feature>
<dbReference type="EMBL" id="JAUIQD010000005">
    <property type="protein sequence ID" value="KAK3348813.1"/>
    <property type="molecule type" value="Genomic_DNA"/>
</dbReference>
<dbReference type="Gene3D" id="2.80.10.50">
    <property type="match status" value="1"/>
</dbReference>
<dbReference type="PROSITE" id="PS50231">
    <property type="entry name" value="RICIN_B_LECTIN"/>
    <property type="match status" value="1"/>
</dbReference>
<feature type="compositionally biased region" description="Low complexity" evidence="1">
    <location>
        <begin position="178"/>
        <end position="189"/>
    </location>
</feature>
<sequence>MSIDPKSWYHLNPARAGSDACLAAILGLDNSDPFPVRTVNCSSPTEEVRWQFVPDDSGRYFIYNKAWGSDSVRLDCIFQDSSSLNIPWMGPLNDTFTNQRWILTPTSTTFQITNLGFPGLLLSTTDIDGSFGARLQNASDAELADTNGAAFNVRAISTAATVTTLPQSTKRVTKTVDSSPSSTPPATTTTPPPPPPPFATGTEIPSTGPGAPSSGMDLGSKVALAVAGVATVAALSALVIWFLVIKRRNRDARAVAKGKTGEKAGLDGRADGSRVELVMDEMPAGRGVGIAR</sequence>
<gene>
    <name evidence="3" type="ORF">B0T25DRAFT_581891</name>
</gene>
<name>A0AAJ0HDH3_9PEZI</name>
<keyword evidence="2" id="KW-0472">Membrane</keyword>
<dbReference type="Proteomes" id="UP001275084">
    <property type="component" value="Unassembled WGS sequence"/>
</dbReference>
<evidence type="ECO:0000313" key="3">
    <source>
        <dbReference type="EMBL" id="KAK3348813.1"/>
    </source>
</evidence>
<dbReference type="SUPFAM" id="SSF50370">
    <property type="entry name" value="Ricin B-like lectins"/>
    <property type="match status" value="1"/>
</dbReference>
<evidence type="ECO:0000256" key="1">
    <source>
        <dbReference type="SAM" id="MobiDB-lite"/>
    </source>
</evidence>
<accession>A0AAJ0HDH3</accession>
<keyword evidence="2" id="KW-1133">Transmembrane helix</keyword>
<dbReference type="InterPro" id="IPR035992">
    <property type="entry name" value="Ricin_B-like_lectins"/>
</dbReference>
<organism evidence="3 4">
    <name type="scientific">Lasiosphaeria hispida</name>
    <dbReference type="NCBI Taxonomy" id="260671"/>
    <lineage>
        <taxon>Eukaryota</taxon>
        <taxon>Fungi</taxon>
        <taxon>Dikarya</taxon>
        <taxon>Ascomycota</taxon>
        <taxon>Pezizomycotina</taxon>
        <taxon>Sordariomycetes</taxon>
        <taxon>Sordariomycetidae</taxon>
        <taxon>Sordariales</taxon>
        <taxon>Lasiosphaeriaceae</taxon>
        <taxon>Lasiosphaeria</taxon>
    </lineage>
</organism>
<proteinExistence type="predicted"/>
<feature type="transmembrane region" description="Helical" evidence="2">
    <location>
        <begin position="222"/>
        <end position="244"/>
    </location>
</feature>
<reference evidence="3" key="2">
    <citation type="submission" date="2023-06" db="EMBL/GenBank/DDBJ databases">
        <authorList>
            <consortium name="Lawrence Berkeley National Laboratory"/>
            <person name="Haridas S."/>
            <person name="Hensen N."/>
            <person name="Bonometti L."/>
            <person name="Westerberg I."/>
            <person name="Brannstrom I.O."/>
            <person name="Guillou S."/>
            <person name="Cros-Aarteil S."/>
            <person name="Calhoun S."/>
            <person name="Kuo A."/>
            <person name="Mondo S."/>
            <person name="Pangilinan J."/>
            <person name="Riley R."/>
            <person name="Labutti K."/>
            <person name="Andreopoulos B."/>
            <person name="Lipzen A."/>
            <person name="Chen C."/>
            <person name="Yanf M."/>
            <person name="Daum C."/>
            <person name="Ng V."/>
            <person name="Clum A."/>
            <person name="Steindorff A."/>
            <person name="Ohm R."/>
            <person name="Martin F."/>
            <person name="Silar P."/>
            <person name="Natvig D."/>
            <person name="Lalanne C."/>
            <person name="Gautier V."/>
            <person name="Ament-Velasquez S.L."/>
            <person name="Kruys A."/>
            <person name="Hutchinson M.I."/>
            <person name="Powell A.J."/>
            <person name="Barry K."/>
            <person name="Miller A.N."/>
            <person name="Grigoriev I.V."/>
            <person name="Debuchy R."/>
            <person name="Gladieux P."/>
            <person name="Thoren M.H."/>
            <person name="Johannesson H."/>
        </authorList>
    </citation>
    <scope>NUCLEOTIDE SEQUENCE</scope>
    <source>
        <strain evidence="3">CBS 955.72</strain>
    </source>
</reference>
<evidence type="ECO:0000313" key="4">
    <source>
        <dbReference type="Proteomes" id="UP001275084"/>
    </source>
</evidence>
<protein>
    <submittedName>
        <fullName evidence="3">Uncharacterized protein</fullName>
    </submittedName>
</protein>
<evidence type="ECO:0000256" key="2">
    <source>
        <dbReference type="SAM" id="Phobius"/>
    </source>
</evidence>
<keyword evidence="2" id="KW-0812">Transmembrane</keyword>
<dbReference type="AlphaFoldDB" id="A0AAJ0HDH3"/>
<comment type="caution">
    <text evidence="3">The sequence shown here is derived from an EMBL/GenBank/DDBJ whole genome shotgun (WGS) entry which is preliminary data.</text>
</comment>
<dbReference type="CDD" id="cd00161">
    <property type="entry name" value="beta-trefoil_Ricin-like"/>
    <property type="match status" value="1"/>
</dbReference>
<keyword evidence="4" id="KW-1185">Reference proteome</keyword>